<reference evidence="8" key="1">
    <citation type="submission" date="2021-10" db="EMBL/GenBank/DDBJ databases">
        <title>Tropical sea cucumber genome reveals ecological adaptation and Cuvierian tubules defense mechanism.</title>
        <authorList>
            <person name="Chen T."/>
        </authorList>
    </citation>
    <scope>NUCLEOTIDE SEQUENCE</scope>
    <source>
        <strain evidence="8">Nanhai2018</strain>
        <tissue evidence="8">Muscle</tissue>
    </source>
</reference>
<comment type="catalytic activity">
    <reaction evidence="5">
        <text>octanoate + ATP + CoA = octanoyl-CoA + AMP + diphosphate</text>
        <dbReference type="Rhea" id="RHEA:33631"/>
        <dbReference type="ChEBI" id="CHEBI:25646"/>
        <dbReference type="ChEBI" id="CHEBI:30616"/>
        <dbReference type="ChEBI" id="CHEBI:33019"/>
        <dbReference type="ChEBI" id="CHEBI:57287"/>
        <dbReference type="ChEBI" id="CHEBI:57386"/>
        <dbReference type="ChEBI" id="CHEBI:456215"/>
    </reaction>
</comment>
<comment type="caution">
    <text evidence="8">The sequence shown here is derived from an EMBL/GenBank/DDBJ whole genome shotgun (WGS) entry which is preliminary data.</text>
</comment>
<comment type="catalytic activity">
    <reaction evidence="6">
        <text>a medium-chain fatty acid + ATP + CoA = a medium-chain fatty acyl-CoA + AMP + diphosphate</text>
        <dbReference type="Rhea" id="RHEA:48340"/>
        <dbReference type="ChEBI" id="CHEBI:30616"/>
        <dbReference type="ChEBI" id="CHEBI:33019"/>
        <dbReference type="ChEBI" id="CHEBI:57287"/>
        <dbReference type="ChEBI" id="CHEBI:59558"/>
        <dbReference type="ChEBI" id="CHEBI:90546"/>
        <dbReference type="ChEBI" id="CHEBI:456215"/>
        <dbReference type="EC" id="6.2.1.2"/>
    </reaction>
</comment>
<dbReference type="GO" id="GO:0006631">
    <property type="term" value="P:fatty acid metabolic process"/>
    <property type="evidence" value="ECO:0007669"/>
    <property type="project" value="TreeGrafter"/>
</dbReference>
<sequence length="159" mass="17694">MYRAISLTSRFPLVCQTFRDVRAFSSSASVYGLGSDVALKESYCHGASDKPLMGKTIGVALQETVEKFPDKDAFVYRAEGSRYTYRQLLDEVDCLAAGLTATGVRKGDRVGMWGPNSKEWILTQYACARIGAILVNVNPAYRVEETVYALRTVRQKLLH</sequence>
<gene>
    <name evidence="8" type="ORF">HOLleu_31545</name>
</gene>
<dbReference type="EMBL" id="JAIZAY010000016">
    <property type="protein sequence ID" value="KAJ8026648.1"/>
    <property type="molecule type" value="Genomic_DNA"/>
</dbReference>
<accession>A0A9Q0YQ83</accession>
<dbReference type="SUPFAM" id="SSF56801">
    <property type="entry name" value="Acetyl-CoA synthetase-like"/>
    <property type="match status" value="1"/>
</dbReference>
<comment type="similarity">
    <text evidence="1">Belongs to the ATP-dependent AMP-binding enzyme family.</text>
</comment>
<name>A0A9Q0YQ83_HOLLE</name>
<dbReference type="Gene3D" id="3.40.50.980">
    <property type="match status" value="1"/>
</dbReference>
<dbReference type="PANTHER" id="PTHR43201:SF5">
    <property type="entry name" value="MEDIUM-CHAIN ACYL-COA LIGASE ACSF2, MITOCHONDRIAL"/>
    <property type="match status" value="1"/>
</dbReference>
<comment type="function">
    <text evidence="3">Acyl-CoA synthases catalyze the initial reaction in fatty acid metabolism, by forming a thioester with CoA. Has some preference toward medium-chain substrates. Plays a role in adipocyte differentiation.</text>
</comment>
<dbReference type="Pfam" id="PF00501">
    <property type="entry name" value="AMP-binding"/>
    <property type="match status" value="1"/>
</dbReference>
<evidence type="ECO:0000256" key="2">
    <source>
        <dbReference type="ARBA" id="ARBA00022598"/>
    </source>
</evidence>
<dbReference type="InterPro" id="IPR000873">
    <property type="entry name" value="AMP-dep_synth/lig_dom"/>
</dbReference>
<proteinExistence type="inferred from homology"/>
<evidence type="ECO:0000313" key="8">
    <source>
        <dbReference type="EMBL" id="KAJ8026648.1"/>
    </source>
</evidence>
<evidence type="ECO:0000256" key="6">
    <source>
        <dbReference type="ARBA" id="ARBA00048277"/>
    </source>
</evidence>
<evidence type="ECO:0000256" key="3">
    <source>
        <dbReference type="ARBA" id="ARBA00037247"/>
    </source>
</evidence>
<keyword evidence="9" id="KW-1185">Reference proteome</keyword>
<dbReference type="GO" id="GO:0031956">
    <property type="term" value="F:medium-chain fatty acid-CoA ligase activity"/>
    <property type="evidence" value="ECO:0007669"/>
    <property type="project" value="UniProtKB-EC"/>
</dbReference>
<dbReference type="AlphaFoldDB" id="A0A9Q0YQ83"/>
<evidence type="ECO:0000256" key="4">
    <source>
        <dbReference type="ARBA" id="ARBA00039638"/>
    </source>
</evidence>
<evidence type="ECO:0000256" key="1">
    <source>
        <dbReference type="ARBA" id="ARBA00006432"/>
    </source>
</evidence>
<evidence type="ECO:0000256" key="5">
    <source>
        <dbReference type="ARBA" id="ARBA00047319"/>
    </source>
</evidence>
<evidence type="ECO:0000313" key="9">
    <source>
        <dbReference type="Proteomes" id="UP001152320"/>
    </source>
</evidence>
<feature type="domain" description="AMP-dependent synthetase/ligase" evidence="7">
    <location>
        <begin position="61"/>
        <end position="158"/>
    </location>
</feature>
<keyword evidence="2" id="KW-0436">Ligase</keyword>
<organism evidence="8 9">
    <name type="scientific">Holothuria leucospilota</name>
    <name type="common">Black long sea cucumber</name>
    <name type="synonym">Mertensiothuria leucospilota</name>
    <dbReference type="NCBI Taxonomy" id="206669"/>
    <lineage>
        <taxon>Eukaryota</taxon>
        <taxon>Metazoa</taxon>
        <taxon>Echinodermata</taxon>
        <taxon>Eleutherozoa</taxon>
        <taxon>Echinozoa</taxon>
        <taxon>Holothuroidea</taxon>
        <taxon>Aspidochirotacea</taxon>
        <taxon>Aspidochirotida</taxon>
        <taxon>Holothuriidae</taxon>
        <taxon>Holothuria</taxon>
    </lineage>
</organism>
<evidence type="ECO:0000259" key="7">
    <source>
        <dbReference type="Pfam" id="PF00501"/>
    </source>
</evidence>
<dbReference type="Proteomes" id="UP001152320">
    <property type="component" value="Chromosome 16"/>
</dbReference>
<protein>
    <recommendedName>
        <fullName evidence="4">Medium-chain acyl-CoA ligase ACSF2, mitochondrial</fullName>
    </recommendedName>
</protein>
<dbReference type="OrthoDB" id="1700726at2759"/>
<dbReference type="PANTHER" id="PTHR43201">
    <property type="entry name" value="ACYL-COA SYNTHETASE"/>
    <property type="match status" value="1"/>
</dbReference>